<keyword evidence="4" id="KW-0804">Transcription</keyword>
<evidence type="ECO:0000256" key="1">
    <source>
        <dbReference type="ARBA" id="ARBA00004123"/>
    </source>
</evidence>
<evidence type="ECO:0000256" key="4">
    <source>
        <dbReference type="ARBA" id="ARBA00023163"/>
    </source>
</evidence>
<dbReference type="PROSITE" id="PS50888">
    <property type="entry name" value="BHLH"/>
    <property type="match status" value="1"/>
</dbReference>
<comment type="subcellular location">
    <subcellularLocation>
        <location evidence="1">Nucleus</location>
    </subcellularLocation>
</comment>
<dbReference type="InterPro" id="IPR011598">
    <property type="entry name" value="bHLH_dom"/>
</dbReference>
<dbReference type="Gene3D" id="4.10.280.10">
    <property type="entry name" value="Helix-loop-helix DNA-binding domain"/>
    <property type="match status" value="1"/>
</dbReference>
<dbReference type="EMBL" id="CM017707">
    <property type="protein sequence ID" value="TYG62571.1"/>
    <property type="molecule type" value="Genomic_DNA"/>
</dbReference>
<protein>
    <recommendedName>
        <fullName evidence="6">BHLH domain-containing protein</fullName>
    </recommendedName>
</protein>
<dbReference type="SMART" id="SM00353">
    <property type="entry name" value="HLH"/>
    <property type="match status" value="1"/>
</dbReference>
<keyword evidence="5" id="KW-0539">Nucleus</keyword>
<dbReference type="FunFam" id="4.10.280.10:FF:000002">
    <property type="entry name" value="Basic helix-loop-helix transcription factor"/>
    <property type="match status" value="1"/>
</dbReference>
<feature type="domain" description="BHLH" evidence="6">
    <location>
        <begin position="185"/>
        <end position="235"/>
    </location>
</feature>
<keyword evidence="3" id="KW-0238">DNA-binding</keyword>
<dbReference type="InterPro" id="IPR024097">
    <property type="entry name" value="bHLH_ZIP_TF"/>
</dbReference>
<dbReference type="GO" id="GO:0003677">
    <property type="term" value="F:DNA binding"/>
    <property type="evidence" value="ECO:0007669"/>
    <property type="project" value="UniProtKB-KW"/>
</dbReference>
<dbReference type="PANTHER" id="PTHR12565">
    <property type="entry name" value="STEROL REGULATORY ELEMENT-BINDING PROTEIN"/>
    <property type="match status" value="1"/>
</dbReference>
<evidence type="ECO:0000256" key="2">
    <source>
        <dbReference type="ARBA" id="ARBA00023015"/>
    </source>
</evidence>
<evidence type="ECO:0000259" key="6">
    <source>
        <dbReference type="PROSITE" id="PS50888"/>
    </source>
</evidence>
<keyword evidence="8" id="KW-1185">Reference proteome</keyword>
<dbReference type="GO" id="GO:0046983">
    <property type="term" value="F:protein dimerization activity"/>
    <property type="evidence" value="ECO:0007669"/>
    <property type="project" value="InterPro"/>
</dbReference>
<dbReference type="SUPFAM" id="SSF47459">
    <property type="entry name" value="HLH, helix-loop-helix DNA-binding domain"/>
    <property type="match status" value="1"/>
</dbReference>
<evidence type="ECO:0000256" key="5">
    <source>
        <dbReference type="ARBA" id="ARBA00023242"/>
    </source>
</evidence>
<organism evidence="7 8">
    <name type="scientific">Gossypium darwinii</name>
    <name type="common">Darwin's cotton</name>
    <name type="synonym">Gossypium barbadense var. darwinii</name>
    <dbReference type="NCBI Taxonomy" id="34276"/>
    <lineage>
        <taxon>Eukaryota</taxon>
        <taxon>Viridiplantae</taxon>
        <taxon>Streptophyta</taxon>
        <taxon>Embryophyta</taxon>
        <taxon>Tracheophyta</taxon>
        <taxon>Spermatophyta</taxon>
        <taxon>Magnoliopsida</taxon>
        <taxon>eudicotyledons</taxon>
        <taxon>Gunneridae</taxon>
        <taxon>Pentapetalae</taxon>
        <taxon>rosids</taxon>
        <taxon>malvids</taxon>
        <taxon>Malvales</taxon>
        <taxon>Malvaceae</taxon>
        <taxon>Malvoideae</taxon>
        <taxon>Gossypium</taxon>
    </lineage>
</organism>
<evidence type="ECO:0000313" key="7">
    <source>
        <dbReference type="EMBL" id="TYG62571.1"/>
    </source>
</evidence>
<keyword evidence="2" id="KW-0805">Transcription regulation</keyword>
<proteinExistence type="predicted"/>
<name>A0A5D2BYY1_GOSDA</name>
<gene>
    <name evidence="7" type="ORF">ES288_D07G242100v1</name>
</gene>
<dbReference type="AlphaFoldDB" id="A0A5D2BYY1"/>
<dbReference type="Proteomes" id="UP000323506">
    <property type="component" value="Chromosome D07"/>
</dbReference>
<dbReference type="PANTHER" id="PTHR12565:SF184">
    <property type="entry name" value="BHLH TRANSCRIPTION FACTOR"/>
    <property type="match status" value="1"/>
</dbReference>
<dbReference type="GO" id="GO:0003700">
    <property type="term" value="F:DNA-binding transcription factor activity"/>
    <property type="evidence" value="ECO:0007669"/>
    <property type="project" value="TreeGrafter"/>
</dbReference>
<dbReference type="InterPro" id="IPR036638">
    <property type="entry name" value="HLH_DNA-bd_sf"/>
</dbReference>
<evidence type="ECO:0000313" key="8">
    <source>
        <dbReference type="Proteomes" id="UP000323506"/>
    </source>
</evidence>
<dbReference type="GO" id="GO:0005634">
    <property type="term" value="C:nucleus"/>
    <property type="evidence" value="ECO:0007669"/>
    <property type="project" value="UniProtKB-SubCell"/>
</dbReference>
<dbReference type="Pfam" id="PF00010">
    <property type="entry name" value="HLH"/>
    <property type="match status" value="1"/>
</dbReference>
<dbReference type="CDD" id="cd18919">
    <property type="entry name" value="bHLH_AtBPE_like"/>
    <property type="match status" value="1"/>
</dbReference>
<evidence type="ECO:0000256" key="3">
    <source>
        <dbReference type="ARBA" id="ARBA00023125"/>
    </source>
</evidence>
<sequence length="335" mass="37742">MFTSFLFPKHKESKAQLSNYLSLFFSNCPFLHLDFHIHLITFPSSMDNQFSLNAPPFHLESSLSASYYLSSAMDIHATELNCSQHCEQPTDYYGLHFHFPLSSMPSQVGGFQGNNNNISPLQGRSKSVTSQNESLLNPNADLEASKYWNSRKRTKTVETSASPTIAAKPLEPPKDYIHVRARRGEATDSHSLAERVRREKISERMKLLQDLVPGCNKVIGKAVMLDEIIKYVQSLQRQVEFLSMKLASVNSRLDFKLDSVMSEDIFQSNNNFAHPISTIDSWASAAIFGQQQQQNLALHSNVSNGTMTQCSVQPMDTAIWPQLQHPVTFNQLPLS</sequence>
<accession>A0A5D2BYY1</accession>
<reference evidence="7 8" key="1">
    <citation type="submission" date="2019-06" db="EMBL/GenBank/DDBJ databases">
        <title>WGS assembly of Gossypium darwinii.</title>
        <authorList>
            <person name="Chen Z.J."/>
            <person name="Sreedasyam A."/>
            <person name="Ando A."/>
            <person name="Song Q."/>
            <person name="De L."/>
            <person name="Hulse-Kemp A."/>
            <person name="Ding M."/>
            <person name="Ye W."/>
            <person name="Kirkbride R."/>
            <person name="Jenkins J."/>
            <person name="Plott C."/>
            <person name="Lovell J."/>
            <person name="Lin Y.-M."/>
            <person name="Vaughn R."/>
            <person name="Liu B."/>
            <person name="Li W."/>
            <person name="Simpson S."/>
            <person name="Scheffler B."/>
            <person name="Saski C."/>
            <person name="Grover C."/>
            <person name="Hu G."/>
            <person name="Conover J."/>
            <person name="Carlson J."/>
            <person name="Shu S."/>
            <person name="Boston L."/>
            <person name="Williams M."/>
            <person name="Peterson D."/>
            <person name="Mcgee K."/>
            <person name="Jones D."/>
            <person name="Wendel J."/>
            <person name="Stelly D."/>
            <person name="Grimwood J."/>
            <person name="Schmutz J."/>
        </authorList>
    </citation>
    <scope>NUCLEOTIDE SEQUENCE [LARGE SCALE GENOMIC DNA]</scope>
    <source>
        <strain evidence="7">1808015.09</strain>
    </source>
</reference>